<sequence length="117" mass="12593">MSDDSSNRASRRAERPHDVTDPLLWQLALDVLDAHEPTEDGVCGNLLCAGEPYPCAARGNAEQSLRLARGGAETPPTAAPQWDGHDETPDNWSTQESFHPRRTRSGEAVSASRASAA</sequence>
<feature type="compositionally biased region" description="Basic and acidic residues" evidence="1">
    <location>
        <begin position="11"/>
        <end position="20"/>
    </location>
</feature>
<gene>
    <name evidence="2" type="ORF">Q3V37_20140</name>
</gene>
<feature type="region of interest" description="Disordered" evidence="1">
    <location>
        <begin position="66"/>
        <end position="117"/>
    </location>
</feature>
<evidence type="ECO:0000313" key="3">
    <source>
        <dbReference type="Proteomes" id="UP001235874"/>
    </source>
</evidence>
<dbReference type="Proteomes" id="UP001235874">
    <property type="component" value="Chromosome"/>
</dbReference>
<dbReference type="AlphaFoldDB" id="A0AAJ6KXI7"/>
<reference evidence="2 3" key="1">
    <citation type="submission" date="2023-07" db="EMBL/GenBank/DDBJ databases">
        <title>Micromonospora profundi TRM 95458 converts glycerol to a new osmotic compound.</title>
        <authorList>
            <person name="Lu D."/>
        </authorList>
    </citation>
    <scope>NUCLEOTIDE SEQUENCE [LARGE SCALE GENOMIC DNA]</scope>
    <source>
        <strain evidence="2 3">TRM95458</strain>
    </source>
</reference>
<evidence type="ECO:0000256" key="1">
    <source>
        <dbReference type="SAM" id="MobiDB-lite"/>
    </source>
</evidence>
<feature type="region of interest" description="Disordered" evidence="1">
    <location>
        <begin position="1"/>
        <end position="21"/>
    </location>
</feature>
<dbReference type="EMBL" id="CP130472">
    <property type="protein sequence ID" value="WLS43709.1"/>
    <property type="molecule type" value="Genomic_DNA"/>
</dbReference>
<dbReference type="RefSeq" id="WP_053656230.1">
    <property type="nucleotide sequence ID" value="NZ_CP130472.1"/>
</dbReference>
<proteinExistence type="predicted"/>
<accession>A0AAJ6KXI7</accession>
<name>A0AAJ6KXI7_9ACTN</name>
<dbReference type="KEGG" id="mprn:Q3V37_20140"/>
<organism evidence="2 3">
    <name type="scientific">Micromonospora profundi</name>
    <dbReference type="NCBI Taxonomy" id="1420889"/>
    <lineage>
        <taxon>Bacteria</taxon>
        <taxon>Bacillati</taxon>
        <taxon>Actinomycetota</taxon>
        <taxon>Actinomycetes</taxon>
        <taxon>Micromonosporales</taxon>
        <taxon>Micromonosporaceae</taxon>
        <taxon>Micromonospora</taxon>
    </lineage>
</organism>
<evidence type="ECO:0000313" key="2">
    <source>
        <dbReference type="EMBL" id="WLS43709.1"/>
    </source>
</evidence>
<protein>
    <submittedName>
        <fullName evidence="2">Uncharacterized protein</fullName>
    </submittedName>
</protein>
<keyword evidence="3" id="KW-1185">Reference proteome</keyword>